<reference evidence="2 3" key="1">
    <citation type="submission" date="2019-12" db="EMBL/GenBank/DDBJ databases">
        <authorList>
            <person name="Alioto T."/>
            <person name="Alioto T."/>
            <person name="Gomez Garrido J."/>
        </authorList>
    </citation>
    <scope>NUCLEOTIDE SEQUENCE [LARGE SCALE GENOMIC DNA]</scope>
</reference>
<evidence type="ECO:0008006" key="4">
    <source>
        <dbReference type="Google" id="ProtNLM"/>
    </source>
</evidence>
<dbReference type="EMBL" id="CACTIH010005833">
    <property type="protein sequence ID" value="CAA3002377.1"/>
    <property type="molecule type" value="Genomic_DNA"/>
</dbReference>
<evidence type="ECO:0000313" key="2">
    <source>
        <dbReference type="EMBL" id="CAA3002377.1"/>
    </source>
</evidence>
<evidence type="ECO:0000256" key="1">
    <source>
        <dbReference type="SAM" id="MobiDB-lite"/>
    </source>
</evidence>
<comment type="caution">
    <text evidence="2">The sequence shown here is derived from an EMBL/GenBank/DDBJ whole genome shotgun (WGS) entry which is preliminary data.</text>
</comment>
<protein>
    <recommendedName>
        <fullName evidence="4">PRC-barrel-like protein</fullName>
    </recommendedName>
</protein>
<dbReference type="Proteomes" id="UP000594638">
    <property type="component" value="Unassembled WGS sequence"/>
</dbReference>
<dbReference type="Gramene" id="OE9A031127T1">
    <property type="protein sequence ID" value="OE9A031127C1"/>
    <property type="gene ID" value="OE9A031127"/>
</dbReference>
<feature type="compositionally biased region" description="Acidic residues" evidence="1">
    <location>
        <begin position="378"/>
        <end position="387"/>
    </location>
</feature>
<keyword evidence="3" id="KW-1185">Reference proteome</keyword>
<feature type="region of interest" description="Disordered" evidence="1">
    <location>
        <begin position="76"/>
        <end position="106"/>
    </location>
</feature>
<dbReference type="PANTHER" id="PTHR36740">
    <property type="entry name" value="PRC DOMAIN-CONTAINING PROTEIN"/>
    <property type="match status" value="1"/>
</dbReference>
<evidence type="ECO:0000313" key="3">
    <source>
        <dbReference type="Proteomes" id="UP000594638"/>
    </source>
</evidence>
<feature type="compositionally biased region" description="Basic residues" evidence="1">
    <location>
        <begin position="360"/>
        <end position="371"/>
    </location>
</feature>
<name>A0A8S0TB87_OLEEU</name>
<dbReference type="SUPFAM" id="SSF50346">
    <property type="entry name" value="PRC-barrel domain"/>
    <property type="match status" value="2"/>
</dbReference>
<dbReference type="OrthoDB" id="539916at2759"/>
<gene>
    <name evidence="2" type="ORF">OLEA9_A031127</name>
</gene>
<sequence>MYDCLPRRILPSHSSSAIHYLGLDSCSRLSNVSSICISPLKRNFLKIKPIQNSIPFPSDEYEFKVRNLGFMEGKRRLDNQLKKSQSSNDEEEKTEVSVGRNRTNKKAEDSSIDEFLKLRSDESDISSLAKDEDVVSSNCIDTKLEELKRQQNAEAVSMVRSGKQMLRRSNVIAKQVISISSALSLGFVSQLWVDTTSWVVLVLEVRPNLLSGDFERFLLEDIAQVGDVILVEDEKVIENEFRLVGLETLVGYTVVTPGRRSIGKVRGYTFNINSGTVESLELDSFGISIIPSSLVSTYALLVDDVLEVLPDTVVVHEAAASRIQRLTKGIWDAQNVGNHFVEVEEDLDKGRRDQGDYRRRDRRSSSRKYPSKMRETTDDWELPMDYL</sequence>
<feature type="region of interest" description="Disordered" evidence="1">
    <location>
        <begin position="351"/>
        <end position="387"/>
    </location>
</feature>
<organism evidence="2 3">
    <name type="scientific">Olea europaea subsp. europaea</name>
    <dbReference type="NCBI Taxonomy" id="158383"/>
    <lineage>
        <taxon>Eukaryota</taxon>
        <taxon>Viridiplantae</taxon>
        <taxon>Streptophyta</taxon>
        <taxon>Embryophyta</taxon>
        <taxon>Tracheophyta</taxon>
        <taxon>Spermatophyta</taxon>
        <taxon>Magnoliopsida</taxon>
        <taxon>eudicotyledons</taxon>
        <taxon>Gunneridae</taxon>
        <taxon>Pentapetalae</taxon>
        <taxon>asterids</taxon>
        <taxon>lamiids</taxon>
        <taxon>Lamiales</taxon>
        <taxon>Oleaceae</taxon>
        <taxon>Oleeae</taxon>
        <taxon>Olea</taxon>
    </lineage>
</organism>
<dbReference type="AlphaFoldDB" id="A0A8S0TB87"/>
<proteinExistence type="predicted"/>
<dbReference type="PANTHER" id="PTHR36740:SF1">
    <property type="entry name" value="PRC-BARREL DOMAIN-CONTAINING PROTEIN"/>
    <property type="match status" value="1"/>
</dbReference>
<dbReference type="InterPro" id="IPR011033">
    <property type="entry name" value="PRC_barrel-like_sf"/>
</dbReference>
<accession>A0A8S0TB87</accession>